<dbReference type="Proteomes" id="UP001321249">
    <property type="component" value="Unassembled WGS sequence"/>
</dbReference>
<reference evidence="3 4" key="1">
    <citation type="submission" date="2019-11" db="EMBL/GenBank/DDBJ databases">
        <authorList>
            <person name="Cho J.-C."/>
        </authorList>
    </citation>
    <scope>NUCLEOTIDE SEQUENCE [LARGE SCALE GENOMIC DNA]</scope>
    <source>
        <strain evidence="2 3">JH1073</strain>
        <strain evidence="1 4">JH702</strain>
    </source>
</reference>
<reference evidence="3" key="3">
    <citation type="submission" date="2023-06" db="EMBL/GenBank/DDBJ databases">
        <title>Pangenomics reveal diversification of enzyme families and niche specialization in globally abundant SAR202 bacteria.</title>
        <authorList>
            <person name="Saw J.H.W."/>
        </authorList>
    </citation>
    <scope>NUCLEOTIDE SEQUENCE [LARGE SCALE GENOMIC DNA]</scope>
    <source>
        <strain evidence="3">JH1073</strain>
    </source>
</reference>
<dbReference type="Gene3D" id="2.70.98.10">
    <property type="match status" value="1"/>
</dbReference>
<dbReference type="Proteomes" id="UP001219901">
    <property type="component" value="Chromosome"/>
</dbReference>
<reference evidence="2" key="2">
    <citation type="journal article" date="2023" name="Nat. Commun.">
        <title>Cultivation of marine bacteria of the SAR202 clade.</title>
        <authorList>
            <person name="Lim Y."/>
            <person name="Seo J.H."/>
            <person name="Giovannoni S.J."/>
            <person name="Kang I."/>
            <person name="Cho J.C."/>
        </authorList>
    </citation>
    <scope>NUCLEOTIDE SEQUENCE</scope>
    <source>
        <strain evidence="2">JH1073</strain>
    </source>
</reference>
<evidence type="ECO:0000313" key="3">
    <source>
        <dbReference type="Proteomes" id="UP001219901"/>
    </source>
</evidence>
<organism evidence="2 3">
    <name type="scientific">Candidatus Lucifugimonas marina</name>
    <dbReference type="NCBI Taxonomy" id="3038979"/>
    <lineage>
        <taxon>Bacteria</taxon>
        <taxon>Bacillati</taxon>
        <taxon>Chloroflexota</taxon>
        <taxon>Dehalococcoidia</taxon>
        <taxon>SAR202 cluster</taxon>
        <taxon>Candidatus Lucifugimonadales</taxon>
        <taxon>Candidatus Lucifugimonadaceae</taxon>
        <taxon>Candidatus Lucifugimonas</taxon>
    </lineage>
</organism>
<proteinExistence type="predicted"/>
<dbReference type="Pfam" id="PF14486">
    <property type="entry name" value="DUF4432"/>
    <property type="match status" value="1"/>
</dbReference>
<dbReference type="EMBL" id="CP046147">
    <property type="protein sequence ID" value="WFG39341.1"/>
    <property type="molecule type" value="Genomic_DNA"/>
</dbReference>
<evidence type="ECO:0000313" key="2">
    <source>
        <dbReference type="EMBL" id="WFG39341.1"/>
    </source>
</evidence>
<dbReference type="GO" id="GO:0030246">
    <property type="term" value="F:carbohydrate binding"/>
    <property type="evidence" value="ECO:0007669"/>
    <property type="project" value="InterPro"/>
</dbReference>
<dbReference type="RefSeq" id="WP_342822931.1">
    <property type="nucleotide sequence ID" value="NZ_CP046146.1"/>
</dbReference>
<evidence type="ECO:0000313" key="1">
    <source>
        <dbReference type="EMBL" id="MDG0865930.1"/>
    </source>
</evidence>
<dbReference type="InterPro" id="IPR014718">
    <property type="entry name" value="GH-type_carb-bd"/>
</dbReference>
<sequence length="357" mass="39681">MHYQNERTTGCRISDSWTYRGLKTVVLENEIVKVSILADKAADVFELIHKKSDTEFMWRTPWSVRNQSLSTPPTGNGDNIWHDAYIGGWQTIAPTGGPPQKYANADLGQHTEATLMPWDAVILEDTPERVSAKFTVRTVRTPFWIEKVVTIEANSPVVTVTDTLTNQAEEDAEAEWGQHVALGDPFLTPNCRLDMAPADHFVPERGGDRLQDGHVGKWPNAVAQDGSPVDLSKFPPKSDRLQDYSVFKNQKEGWYAVTNPDRGVGFGLAYPVETFKYLWYWQVFGGASGYPWYGRTYNVGLEPFTSLSAGVPEPDSSERTAIVFKPGETRTATVKAVVYESNTGVSRISPDGEVTTS</sequence>
<dbReference type="AlphaFoldDB" id="A0AAJ5ZG14"/>
<protein>
    <submittedName>
        <fullName evidence="2">DUF4432 family protein</fullName>
    </submittedName>
</protein>
<evidence type="ECO:0000313" key="4">
    <source>
        <dbReference type="Proteomes" id="UP001321249"/>
    </source>
</evidence>
<name>A0AAJ5ZG14_9CHLR</name>
<gene>
    <name evidence="1" type="ORF">GKO46_02445</name>
    <name evidence="2" type="ORF">GKO48_06815</name>
</gene>
<dbReference type="InterPro" id="IPR027839">
    <property type="entry name" value="DUF4432"/>
</dbReference>
<keyword evidence="3" id="KW-1185">Reference proteome</keyword>
<dbReference type="EMBL" id="WMBE01000001">
    <property type="protein sequence ID" value="MDG0865930.1"/>
    <property type="molecule type" value="Genomic_DNA"/>
</dbReference>
<accession>A0AAJ5ZG14</accession>